<proteinExistence type="predicted"/>
<sequence length="1435" mass="157498">MDHREDRREPEPTRRATSSDRDEPRGGARPPQGERPLARIQSDDTNTADVHFSRAARHRQSDEKERLRAMGQALERERVAQGSRPDIETRFPPGTLLAERYRIMRLAGRGGMGEVYSAEDLEIGQLVAIKILPAAWEQHPGRLERLRNEVRMARSVAHPNVCRVYDIGEADGLRFVTMEYVGGEDLGALLRRVRRLPPQRAAQLGVQICEGLAAIHSAGILHCDLKPANLMLDSHGDIRIADFGLASLATKRPEQGKLQGTPAYMAPEQFSRQEISIQSDLYALGLVLYKLFTGSPAYVADSVTKLHAQRTAGPPPPPSLRVADVPPNVDAILQRCLQPKPALRPGSALEVALALAPAPSSALVTVMVVHPLDATSLAAELGDDSALRIAAAHAEILDLVCARHHGRRADDGRTLAILFDNPRDAVHAALTHQRKLHLLVEREGMRALEQAGHHLGAGVGIHFSAAAPIPGASESVASSARSTAQQLALVAAAGQILLTRGVFDLVRQFELAKREEDQGSTATVDPGHLRWLAHGDYELSEADEPVAVCEVGHPDQAKLAPPPDSERARRLMIQDVVVGWRPAPGLRLEARPSWRMERKLGEGGFGEVWLARHDSTDESRVFKFCYDAERLRGLQREIALFRLLGEALGEREDIVRILDWNLEEAPYFIESAYTAGGNLSAWAEEQGGAAQLPLAQRLEIIAQVATALAAAHSVGVLHKDVKPSNVLMATDAGGPPQAQLGDFGIGGVTDPGRLSTAAITALEWSEAAHSNTDGLAGSRMYMAPELLEHKPASTLADVYALGVMLYQIVVGDFSRALAPGWERDIDDPLLRGDIAAAVDGDPARRLSHAALLATRLRTLPERRSEAEERQRELVQHRHAAVVAARARRRRRIFAVAAVVLLIFAVTVTVQSLRIAEKARAAADAAQTAQKVSGFLVSLFDDVDPYKNENPDISAHEILDRSRDKIDALGDEPEVQASLMHVIGVVYRNIGVYREASALLEQAVAKRRALHGDEHAEVAESLHALAISLERQGLFIAAEEHAREAVRIRRALHGENHLGTAETKETLADVLVALDRFEEADRLYQNILETRRSHYGAEHPSIAQILRRIGTVQIRSDEFAAAYSSYGKALEMFRRLPGDHTLEIAKLLYYMGQALASRDELAEATRLHEESLALIRPRLGEDHPQIALAMDELAFIYQRTGQYERAGELLRELRDMHQASQGERSIGVANVERELAFLALNLGRCVEASEHAHNSLSILEELLPEGHNMIASAKGNLAYLLDVEGRHEEAERYHRDSYESYTRAQGSDSLSTYLTAINLAGSYIDAGALDKAAPLIDELSRQFRAQGEAISAELDWLPAHFDSVRGSYLAKLGDIAPAESLLRSAYDSLRELHGAHRLYTKRALWRLAEVHEQQGDAEQAQLYRAELGPPPCSAQL</sequence>
<evidence type="ECO:0000256" key="2">
    <source>
        <dbReference type="ARBA" id="ARBA00022679"/>
    </source>
</evidence>
<dbReference type="SUPFAM" id="SSF56112">
    <property type="entry name" value="Protein kinase-like (PK-like)"/>
    <property type="match status" value="2"/>
</dbReference>
<dbReference type="Gene3D" id="3.30.70.1230">
    <property type="entry name" value="Nucleotide cyclase"/>
    <property type="match status" value="1"/>
</dbReference>
<dbReference type="Pfam" id="PF13374">
    <property type="entry name" value="TPR_10"/>
    <property type="match status" value="1"/>
</dbReference>
<dbReference type="Gene3D" id="1.10.510.10">
    <property type="entry name" value="Transferase(Phosphotransferase) domain 1"/>
    <property type="match status" value="2"/>
</dbReference>
<keyword evidence="5 6" id="KW-0067">ATP-binding</keyword>
<accession>D0LJ53</accession>
<name>D0LJ53_HALO1</name>
<dbReference type="Gene3D" id="1.25.40.10">
    <property type="entry name" value="Tetratricopeptide repeat domain"/>
    <property type="match status" value="2"/>
</dbReference>
<keyword evidence="9" id="KW-0723">Serine/threonine-protein kinase</keyword>
<dbReference type="eggNOG" id="COG2114">
    <property type="taxonomic scope" value="Bacteria"/>
</dbReference>
<dbReference type="InterPro" id="IPR011990">
    <property type="entry name" value="TPR-like_helical_dom_sf"/>
</dbReference>
<dbReference type="GO" id="GO:0004674">
    <property type="term" value="F:protein serine/threonine kinase activity"/>
    <property type="evidence" value="ECO:0007669"/>
    <property type="project" value="UniProtKB-KW"/>
</dbReference>
<feature type="domain" description="Protein kinase" evidence="8">
    <location>
        <begin position="594"/>
        <end position="881"/>
    </location>
</feature>
<keyword evidence="2" id="KW-0808">Transferase</keyword>
<dbReference type="eggNOG" id="COG0515">
    <property type="taxonomic scope" value="Bacteria"/>
</dbReference>
<keyword evidence="4 9" id="KW-0418">Kinase</keyword>
<feature type="compositionally biased region" description="Basic and acidic residues" evidence="7">
    <location>
        <begin position="1"/>
        <end position="26"/>
    </location>
</feature>
<evidence type="ECO:0000259" key="8">
    <source>
        <dbReference type="PROSITE" id="PS50011"/>
    </source>
</evidence>
<dbReference type="InterPro" id="IPR019734">
    <property type="entry name" value="TPR_rpt"/>
</dbReference>
<dbReference type="Gene3D" id="3.30.200.20">
    <property type="entry name" value="Phosphorylase Kinase, domain 1"/>
    <property type="match status" value="1"/>
</dbReference>
<reference evidence="9 10" key="1">
    <citation type="journal article" date="2010" name="Stand. Genomic Sci.">
        <title>Complete genome sequence of Haliangium ochraceum type strain (SMP-2).</title>
        <authorList>
            <consortium name="US DOE Joint Genome Institute (JGI-PGF)"/>
            <person name="Ivanova N."/>
            <person name="Daum C."/>
            <person name="Lang E."/>
            <person name="Abt B."/>
            <person name="Kopitz M."/>
            <person name="Saunders E."/>
            <person name="Lapidus A."/>
            <person name="Lucas S."/>
            <person name="Glavina Del Rio T."/>
            <person name="Nolan M."/>
            <person name="Tice H."/>
            <person name="Copeland A."/>
            <person name="Cheng J.F."/>
            <person name="Chen F."/>
            <person name="Bruce D."/>
            <person name="Goodwin L."/>
            <person name="Pitluck S."/>
            <person name="Mavromatis K."/>
            <person name="Pati A."/>
            <person name="Mikhailova N."/>
            <person name="Chen A."/>
            <person name="Palaniappan K."/>
            <person name="Land M."/>
            <person name="Hauser L."/>
            <person name="Chang Y.J."/>
            <person name="Jeffries C.D."/>
            <person name="Detter J.C."/>
            <person name="Brettin T."/>
            <person name="Rohde M."/>
            <person name="Goker M."/>
            <person name="Bristow J."/>
            <person name="Markowitz V."/>
            <person name="Eisen J.A."/>
            <person name="Hugenholtz P."/>
            <person name="Kyrpides N.C."/>
            <person name="Klenk H.P."/>
        </authorList>
    </citation>
    <scope>NUCLEOTIDE SEQUENCE [LARGE SCALE GENOMIC DNA]</scope>
    <source>
        <strain evidence="10">DSM 14365 / CIP 107738 / JCM 11303 / AJ 13395 / SMP-2</strain>
    </source>
</reference>
<feature type="binding site" evidence="6">
    <location>
        <position position="623"/>
    </location>
    <ligand>
        <name>ATP</name>
        <dbReference type="ChEBI" id="CHEBI:30616"/>
    </ligand>
</feature>
<evidence type="ECO:0000256" key="4">
    <source>
        <dbReference type="ARBA" id="ARBA00022777"/>
    </source>
</evidence>
<comment type="subcellular location">
    <subcellularLocation>
        <location evidence="1">Membrane</location>
        <topology evidence="1">Single-pass membrane protein</topology>
    </subcellularLocation>
</comment>
<dbReference type="SMART" id="SM00028">
    <property type="entry name" value="TPR"/>
    <property type="match status" value="7"/>
</dbReference>
<dbReference type="SUPFAM" id="SSF55073">
    <property type="entry name" value="Nucleotide cyclase"/>
    <property type="match status" value="1"/>
</dbReference>
<dbReference type="Proteomes" id="UP000001880">
    <property type="component" value="Chromosome"/>
</dbReference>
<keyword evidence="3 6" id="KW-0547">Nucleotide-binding</keyword>
<dbReference type="PROSITE" id="PS50011">
    <property type="entry name" value="PROTEIN_KINASE_DOM"/>
    <property type="match status" value="2"/>
</dbReference>
<dbReference type="InterPro" id="IPR017441">
    <property type="entry name" value="Protein_kinase_ATP_BS"/>
</dbReference>
<dbReference type="SMART" id="SM00220">
    <property type="entry name" value="S_TKc"/>
    <property type="match status" value="2"/>
</dbReference>
<dbReference type="HOGENOM" id="CLU_253407_0_0_7"/>
<dbReference type="GO" id="GO:0005524">
    <property type="term" value="F:ATP binding"/>
    <property type="evidence" value="ECO:0007669"/>
    <property type="project" value="UniProtKB-UniRule"/>
</dbReference>
<dbReference type="RefSeq" id="WP_012827508.1">
    <property type="nucleotide sequence ID" value="NC_013440.1"/>
</dbReference>
<evidence type="ECO:0000313" key="10">
    <source>
        <dbReference type="Proteomes" id="UP000001880"/>
    </source>
</evidence>
<dbReference type="InterPro" id="IPR029787">
    <property type="entry name" value="Nucleotide_cyclase"/>
</dbReference>
<feature type="domain" description="Protein kinase" evidence="8">
    <location>
        <begin position="101"/>
        <end position="373"/>
    </location>
</feature>
<evidence type="ECO:0000256" key="6">
    <source>
        <dbReference type="PROSITE-ProRule" id="PRU10141"/>
    </source>
</evidence>
<dbReference type="EMBL" id="CP001804">
    <property type="protein sequence ID" value="ACY14900.1"/>
    <property type="molecule type" value="Genomic_DNA"/>
</dbReference>
<dbReference type="Pfam" id="PF00069">
    <property type="entry name" value="Pkinase"/>
    <property type="match status" value="2"/>
</dbReference>
<dbReference type="CDD" id="cd14014">
    <property type="entry name" value="STKc_PknB_like"/>
    <property type="match status" value="1"/>
</dbReference>
<dbReference type="PROSITE" id="PS00107">
    <property type="entry name" value="PROTEIN_KINASE_ATP"/>
    <property type="match status" value="1"/>
</dbReference>
<evidence type="ECO:0000256" key="5">
    <source>
        <dbReference type="ARBA" id="ARBA00022840"/>
    </source>
</evidence>
<dbReference type="PANTHER" id="PTHR43289:SF34">
    <property type="entry name" value="SERINE_THREONINE-PROTEIN KINASE YBDM-RELATED"/>
    <property type="match status" value="1"/>
</dbReference>
<dbReference type="InterPro" id="IPR008271">
    <property type="entry name" value="Ser/Thr_kinase_AS"/>
</dbReference>
<keyword evidence="10" id="KW-1185">Reference proteome</keyword>
<protein>
    <submittedName>
        <fullName evidence="9">Serine/threonine protein kinase</fullName>
    </submittedName>
</protein>
<gene>
    <name evidence="9" type="ordered locus">Hoch_2362</name>
</gene>
<dbReference type="SUPFAM" id="SSF48452">
    <property type="entry name" value="TPR-like"/>
    <property type="match status" value="3"/>
</dbReference>
<dbReference type="GO" id="GO:0016020">
    <property type="term" value="C:membrane"/>
    <property type="evidence" value="ECO:0007669"/>
    <property type="project" value="UniProtKB-SubCell"/>
</dbReference>
<dbReference type="PROSITE" id="PS00108">
    <property type="entry name" value="PROTEIN_KINASE_ST"/>
    <property type="match status" value="2"/>
</dbReference>
<dbReference type="eggNOG" id="COG0457">
    <property type="taxonomic scope" value="Bacteria"/>
</dbReference>
<organism evidence="9 10">
    <name type="scientific">Haliangium ochraceum (strain DSM 14365 / JCM 11303 / SMP-2)</name>
    <dbReference type="NCBI Taxonomy" id="502025"/>
    <lineage>
        <taxon>Bacteria</taxon>
        <taxon>Pseudomonadati</taxon>
        <taxon>Myxococcota</taxon>
        <taxon>Polyangia</taxon>
        <taxon>Haliangiales</taxon>
        <taxon>Kofleriaceae</taxon>
        <taxon>Haliangium</taxon>
    </lineage>
</organism>
<evidence type="ECO:0000256" key="3">
    <source>
        <dbReference type="ARBA" id="ARBA00022741"/>
    </source>
</evidence>
<feature type="region of interest" description="Disordered" evidence="7">
    <location>
        <begin position="1"/>
        <end position="67"/>
    </location>
</feature>
<dbReference type="STRING" id="502025.Hoch_2362"/>
<dbReference type="KEGG" id="hoh:Hoch_2362"/>
<dbReference type="Pfam" id="PF13424">
    <property type="entry name" value="TPR_12"/>
    <property type="match status" value="3"/>
</dbReference>
<dbReference type="InterPro" id="IPR011009">
    <property type="entry name" value="Kinase-like_dom_sf"/>
</dbReference>
<evidence type="ECO:0000313" key="9">
    <source>
        <dbReference type="EMBL" id="ACY14900.1"/>
    </source>
</evidence>
<dbReference type="InterPro" id="IPR000719">
    <property type="entry name" value="Prot_kinase_dom"/>
</dbReference>
<evidence type="ECO:0000256" key="7">
    <source>
        <dbReference type="SAM" id="MobiDB-lite"/>
    </source>
</evidence>
<dbReference type="PANTHER" id="PTHR43289">
    <property type="entry name" value="MITOGEN-ACTIVATED PROTEIN KINASE KINASE KINASE 20-RELATED"/>
    <property type="match status" value="1"/>
</dbReference>
<evidence type="ECO:0000256" key="1">
    <source>
        <dbReference type="ARBA" id="ARBA00004167"/>
    </source>
</evidence>
<dbReference type="OrthoDB" id="5431950at2"/>